<dbReference type="PROSITE" id="PS50011">
    <property type="entry name" value="PROTEIN_KINASE_DOM"/>
    <property type="match status" value="1"/>
</dbReference>
<protein>
    <submittedName>
        <fullName evidence="2">Kinase-like domain-containing protein</fullName>
    </submittedName>
</protein>
<accession>A0A6A6P521</accession>
<dbReference type="SUPFAM" id="SSF56112">
    <property type="entry name" value="Protein kinase-like (PK-like)"/>
    <property type="match status" value="1"/>
</dbReference>
<dbReference type="GO" id="GO:0004674">
    <property type="term" value="F:protein serine/threonine kinase activity"/>
    <property type="evidence" value="ECO:0007669"/>
    <property type="project" value="TreeGrafter"/>
</dbReference>
<dbReference type="InterPro" id="IPR053235">
    <property type="entry name" value="Ser_Thr_kinase"/>
</dbReference>
<dbReference type="Pfam" id="PF00069">
    <property type="entry name" value="Pkinase"/>
    <property type="match status" value="1"/>
</dbReference>
<dbReference type="GO" id="GO:0005524">
    <property type="term" value="F:ATP binding"/>
    <property type="evidence" value="ECO:0007669"/>
    <property type="project" value="InterPro"/>
</dbReference>
<keyword evidence="2" id="KW-0808">Transferase</keyword>
<reference evidence="2" key="1">
    <citation type="journal article" date="2020" name="Stud. Mycol.">
        <title>101 Dothideomycetes genomes: a test case for predicting lifestyles and emergence of pathogens.</title>
        <authorList>
            <person name="Haridas S."/>
            <person name="Albert R."/>
            <person name="Binder M."/>
            <person name="Bloem J."/>
            <person name="Labutti K."/>
            <person name="Salamov A."/>
            <person name="Andreopoulos B."/>
            <person name="Baker S."/>
            <person name="Barry K."/>
            <person name="Bills G."/>
            <person name="Bluhm B."/>
            <person name="Cannon C."/>
            <person name="Castanera R."/>
            <person name="Culley D."/>
            <person name="Daum C."/>
            <person name="Ezra D."/>
            <person name="Gonzalez J."/>
            <person name="Henrissat B."/>
            <person name="Kuo A."/>
            <person name="Liang C."/>
            <person name="Lipzen A."/>
            <person name="Lutzoni F."/>
            <person name="Magnuson J."/>
            <person name="Mondo S."/>
            <person name="Nolan M."/>
            <person name="Ohm R."/>
            <person name="Pangilinan J."/>
            <person name="Park H.-J."/>
            <person name="Ramirez L."/>
            <person name="Alfaro M."/>
            <person name="Sun H."/>
            <person name="Tritt A."/>
            <person name="Yoshinaga Y."/>
            <person name="Zwiers L.-H."/>
            <person name="Turgeon B."/>
            <person name="Goodwin S."/>
            <person name="Spatafora J."/>
            <person name="Crous P."/>
            <person name="Grigoriev I."/>
        </authorList>
    </citation>
    <scope>NUCLEOTIDE SEQUENCE</scope>
    <source>
        <strain evidence="2">ATCC 16933</strain>
    </source>
</reference>
<name>A0A6A6P521_9PEZI</name>
<gene>
    <name evidence="2" type="ORF">BDY21DRAFT_362589</name>
</gene>
<dbReference type="AlphaFoldDB" id="A0A6A6P521"/>
<evidence type="ECO:0000313" key="3">
    <source>
        <dbReference type="Proteomes" id="UP000799766"/>
    </source>
</evidence>
<dbReference type="EMBL" id="MU001676">
    <property type="protein sequence ID" value="KAF2459105.1"/>
    <property type="molecule type" value="Genomic_DNA"/>
</dbReference>
<dbReference type="SMART" id="SM00220">
    <property type="entry name" value="S_TKc"/>
    <property type="match status" value="1"/>
</dbReference>
<dbReference type="Proteomes" id="UP000799766">
    <property type="component" value="Unassembled WGS sequence"/>
</dbReference>
<dbReference type="PANTHER" id="PTHR24361">
    <property type="entry name" value="MITOGEN-ACTIVATED KINASE KINASE KINASE"/>
    <property type="match status" value="1"/>
</dbReference>
<evidence type="ECO:0000313" key="2">
    <source>
        <dbReference type="EMBL" id="KAF2459105.1"/>
    </source>
</evidence>
<keyword evidence="2" id="KW-0418">Kinase</keyword>
<sequence length="305" mass="33703">MSSKPKSWGTHLNHNQGGQANFSTRAIIKSASEWLQTDLVTECNEYSFPNVSSCQSIWPLLEVITSVNDLAVSEVRGNSVNDPPPYLALAWTDGDLYEFLLKGGQKDLVLFEAIVAGISQALVPFESNQRVHTDIKGDNIMIDCPQPGLYKIELADLGCATYDGFNDNLRGAAGSAAPEVLEGKGYSHASDLWALGMTLLKNFKEDAVNYALPAGSWYPEVDVIATLRRLYPDWTPEPVKGVYLMGVPVVDLFEQARVLEPFLSVSPLKQQLEAWRNGKFYVFTTKEDDGKAWPPSSEILILEEV</sequence>
<organism evidence="2 3">
    <name type="scientific">Lineolata rhizophorae</name>
    <dbReference type="NCBI Taxonomy" id="578093"/>
    <lineage>
        <taxon>Eukaryota</taxon>
        <taxon>Fungi</taxon>
        <taxon>Dikarya</taxon>
        <taxon>Ascomycota</taxon>
        <taxon>Pezizomycotina</taxon>
        <taxon>Dothideomycetes</taxon>
        <taxon>Dothideomycetes incertae sedis</taxon>
        <taxon>Lineolatales</taxon>
        <taxon>Lineolataceae</taxon>
        <taxon>Lineolata</taxon>
    </lineage>
</organism>
<dbReference type="InterPro" id="IPR011009">
    <property type="entry name" value="Kinase-like_dom_sf"/>
</dbReference>
<proteinExistence type="predicted"/>
<dbReference type="InterPro" id="IPR000719">
    <property type="entry name" value="Prot_kinase_dom"/>
</dbReference>
<feature type="domain" description="Protein kinase" evidence="1">
    <location>
        <begin position="1"/>
        <end position="305"/>
    </location>
</feature>
<keyword evidence="3" id="KW-1185">Reference proteome</keyword>
<dbReference type="Gene3D" id="1.10.510.10">
    <property type="entry name" value="Transferase(Phosphotransferase) domain 1"/>
    <property type="match status" value="1"/>
</dbReference>
<dbReference type="GO" id="GO:0005737">
    <property type="term" value="C:cytoplasm"/>
    <property type="evidence" value="ECO:0007669"/>
    <property type="project" value="TreeGrafter"/>
</dbReference>
<dbReference type="OrthoDB" id="5979581at2759"/>
<evidence type="ECO:0000259" key="1">
    <source>
        <dbReference type="PROSITE" id="PS50011"/>
    </source>
</evidence>